<proteinExistence type="predicted"/>
<dbReference type="GO" id="GO:0006950">
    <property type="term" value="P:response to stress"/>
    <property type="evidence" value="ECO:0007669"/>
    <property type="project" value="UniProtKB-ARBA"/>
</dbReference>
<feature type="compositionally biased region" description="Basic and acidic residues" evidence="1">
    <location>
        <begin position="234"/>
        <end position="251"/>
    </location>
</feature>
<feature type="region of interest" description="Disordered" evidence="1">
    <location>
        <begin position="702"/>
        <end position="737"/>
    </location>
</feature>
<dbReference type="GO" id="GO:0005634">
    <property type="term" value="C:nucleus"/>
    <property type="evidence" value="ECO:0007669"/>
    <property type="project" value="TreeGrafter"/>
</dbReference>
<evidence type="ECO:0000256" key="1">
    <source>
        <dbReference type="SAM" id="MobiDB-lite"/>
    </source>
</evidence>
<organism evidence="3 4">
    <name type="scientific">Microdochium trichocladiopsis</name>
    <dbReference type="NCBI Taxonomy" id="1682393"/>
    <lineage>
        <taxon>Eukaryota</taxon>
        <taxon>Fungi</taxon>
        <taxon>Dikarya</taxon>
        <taxon>Ascomycota</taxon>
        <taxon>Pezizomycotina</taxon>
        <taxon>Sordariomycetes</taxon>
        <taxon>Xylariomycetidae</taxon>
        <taxon>Xylariales</taxon>
        <taxon>Microdochiaceae</taxon>
        <taxon>Microdochium</taxon>
    </lineage>
</organism>
<feature type="compositionally biased region" description="Polar residues" evidence="1">
    <location>
        <begin position="369"/>
        <end position="393"/>
    </location>
</feature>
<feature type="compositionally biased region" description="Polar residues" evidence="1">
    <location>
        <begin position="718"/>
        <end position="736"/>
    </location>
</feature>
<dbReference type="SMART" id="SM00731">
    <property type="entry name" value="SprT"/>
    <property type="match status" value="1"/>
</dbReference>
<dbReference type="Proteomes" id="UP000756346">
    <property type="component" value="Unassembled WGS sequence"/>
</dbReference>
<protein>
    <submittedName>
        <fullName evidence="3">SprT-like family-domain-containing protein</fullName>
    </submittedName>
</protein>
<feature type="region of interest" description="Disordered" evidence="1">
    <location>
        <begin position="212"/>
        <end position="314"/>
    </location>
</feature>
<feature type="region of interest" description="Disordered" evidence="1">
    <location>
        <begin position="334"/>
        <end position="402"/>
    </location>
</feature>
<evidence type="ECO:0000313" key="3">
    <source>
        <dbReference type="EMBL" id="KAH7029330.1"/>
    </source>
</evidence>
<dbReference type="PANTHER" id="PTHR23099">
    <property type="entry name" value="TRANSCRIPTIONAL REGULATOR"/>
    <property type="match status" value="1"/>
</dbReference>
<evidence type="ECO:0000259" key="2">
    <source>
        <dbReference type="SMART" id="SM00731"/>
    </source>
</evidence>
<evidence type="ECO:0000313" key="4">
    <source>
        <dbReference type="Proteomes" id="UP000756346"/>
    </source>
</evidence>
<dbReference type="Pfam" id="PF10263">
    <property type="entry name" value="SprT-like"/>
    <property type="match status" value="1"/>
</dbReference>
<dbReference type="AlphaFoldDB" id="A0A9P8Y4U2"/>
<feature type="compositionally biased region" description="Basic and acidic residues" evidence="1">
    <location>
        <begin position="258"/>
        <end position="293"/>
    </location>
</feature>
<reference evidence="3" key="1">
    <citation type="journal article" date="2021" name="Nat. Commun.">
        <title>Genetic determinants of endophytism in the Arabidopsis root mycobiome.</title>
        <authorList>
            <person name="Mesny F."/>
            <person name="Miyauchi S."/>
            <person name="Thiergart T."/>
            <person name="Pickel B."/>
            <person name="Atanasova L."/>
            <person name="Karlsson M."/>
            <person name="Huettel B."/>
            <person name="Barry K.W."/>
            <person name="Haridas S."/>
            <person name="Chen C."/>
            <person name="Bauer D."/>
            <person name="Andreopoulos W."/>
            <person name="Pangilinan J."/>
            <person name="LaButti K."/>
            <person name="Riley R."/>
            <person name="Lipzen A."/>
            <person name="Clum A."/>
            <person name="Drula E."/>
            <person name="Henrissat B."/>
            <person name="Kohler A."/>
            <person name="Grigoriev I.V."/>
            <person name="Martin F.M."/>
            <person name="Hacquard S."/>
        </authorList>
    </citation>
    <scope>NUCLEOTIDE SEQUENCE</scope>
    <source>
        <strain evidence="3">MPI-CAGE-CH-0230</strain>
    </source>
</reference>
<keyword evidence="4" id="KW-1185">Reference proteome</keyword>
<dbReference type="PANTHER" id="PTHR23099:SF0">
    <property type="entry name" value="GERM CELL NUCLEAR ACIDIC PROTEIN"/>
    <property type="match status" value="1"/>
</dbReference>
<sequence>MATLLYSSGAESDDDFPAVNELIRRHKAKNASPVKGAPIINDEDKENVVTQPPKSTIKPILKMPQRDILGSQKPSIQATPMRRRRLGVGFNGPPVASSLLQPFNDDEDIERGCRTARARRVRDESSDTSSSFTSFRSSSRSTIFSLPPPKPRFTQTPGRPRLMIDSDEEDHKARRPKPTPRVKLRQKISKISLIAEDSTIGDSVLFKDTTMRSTDHDSSTGLNGPILESESDVELSKSDMDSPTRNKDKTVRSLFAPRDVDTDKSRVSDLSKTDSSDLWKQPKRDAEHIENRIKSVRLIEPSPVKPKPQPQNAAAADGLENAFGKLSLFGSEKANISESKNEPDTSDSLSASEKDKSGTEPSDEVQVAECSTPQRATKSKLLTSPSKPAQIPSTPWKPENKEFWDPEVNFTWIDRHSPERQASPRKLTPNLEDSAALKQKYTNSPQKRSEKKAFDAIKDDIAKNFLRELDERITDGRLEALAATTGGLKTVWSNTLQTTAGRAHWRCKTTTRTTKHKDGSVTKEEERQHEASIELATKVLTNEDDLLNTVAHEFCHLAVFMLDGKPKMAHGKEFKAWGAKCSKVFKDKGITVTTKHSYEIDYKYIWRCAECTCEVHRHTKSVDPQRQRCGRCRGVLVQVKPVPRVKKSSPTTSGAAPEKKKLSAWQEFLSAQMAELKTTHKELAFDKKMELVSARWKEHKKRVQEQKEQKDLQQQLDAQFSQDGQQPGDESTTLADDSTGVEFIVESVQALDLSVDGDSNVVDSTILV</sequence>
<dbReference type="OrthoDB" id="20772at2759"/>
<gene>
    <name evidence="3" type="ORF">B0I36DRAFT_350228</name>
</gene>
<feature type="domain" description="SprT-like" evidence="2">
    <location>
        <begin position="467"/>
        <end position="639"/>
    </location>
</feature>
<dbReference type="EMBL" id="JAGTJQ010000006">
    <property type="protein sequence ID" value="KAH7029330.1"/>
    <property type="molecule type" value="Genomic_DNA"/>
</dbReference>
<feature type="region of interest" description="Disordered" evidence="1">
    <location>
        <begin position="29"/>
        <end position="103"/>
    </location>
</feature>
<comment type="caution">
    <text evidence="3">The sequence shown here is derived from an EMBL/GenBank/DDBJ whole genome shotgun (WGS) entry which is preliminary data.</text>
</comment>
<feature type="compositionally biased region" description="Low complexity" evidence="1">
    <location>
        <begin position="127"/>
        <end position="145"/>
    </location>
</feature>
<dbReference type="RefSeq" id="XP_046011618.1">
    <property type="nucleotide sequence ID" value="XM_046156869.1"/>
</dbReference>
<name>A0A9P8Y4U2_9PEZI</name>
<feature type="region of interest" description="Disordered" evidence="1">
    <location>
        <begin position="117"/>
        <end position="185"/>
    </location>
</feature>
<feature type="compositionally biased region" description="Basic residues" evidence="1">
    <location>
        <begin position="173"/>
        <end position="185"/>
    </location>
</feature>
<dbReference type="GeneID" id="70186415"/>
<accession>A0A9P8Y4U2</accession>
<dbReference type="InterPro" id="IPR006640">
    <property type="entry name" value="SprT-like_domain"/>
</dbReference>